<proteinExistence type="predicted"/>
<sequence>MAKKQERCDKGCKSGKASVEFGKEICPNAKNEKKDEKSCK</sequence>
<dbReference type="STRING" id="112901.SAMN04488500_12437"/>
<accession>A0A1W2EH53</accession>
<protein>
    <submittedName>
        <fullName evidence="1">Uncharacterized protein</fullName>
    </submittedName>
</protein>
<name>A0A1W2EH53_9FIRM</name>
<reference evidence="1 2" key="1">
    <citation type="submission" date="2017-04" db="EMBL/GenBank/DDBJ databases">
        <authorList>
            <person name="Afonso C.L."/>
            <person name="Miller P.J."/>
            <person name="Scott M.A."/>
            <person name="Spackman E."/>
            <person name="Goraichik I."/>
            <person name="Dimitrov K.M."/>
            <person name="Suarez D.L."/>
            <person name="Swayne D.E."/>
        </authorList>
    </citation>
    <scope>NUCLEOTIDE SEQUENCE [LARGE SCALE GENOMIC DNA]</scope>
    <source>
        <strain evidence="1 2">DSM 5090</strain>
    </source>
</reference>
<dbReference type="AlphaFoldDB" id="A0A1W2EH53"/>
<dbReference type="Proteomes" id="UP000192738">
    <property type="component" value="Unassembled WGS sequence"/>
</dbReference>
<dbReference type="EMBL" id="FWXI01000024">
    <property type="protein sequence ID" value="SMD09060.1"/>
    <property type="molecule type" value="Genomic_DNA"/>
</dbReference>
<evidence type="ECO:0000313" key="2">
    <source>
        <dbReference type="Proteomes" id="UP000192738"/>
    </source>
</evidence>
<dbReference type="RefSeq" id="WP_281252422.1">
    <property type="nucleotide sequence ID" value="NZ_CP155572.1"/>
</dbReference>
<keyword evidence="2" id="KW-1185">Reference proteome</keyword>
<organism evidence="1 2">
    <name type="scientific">Sporomusa malonica</name>
    <dbReference type="NCBI Taxonomy" id="112901"/>
    <lineage>
        <taxon>Bacteria</taxon>
        <taxon>Bacillati</taxon>
        <taxon>Bacillota</taxon>
        <taxon>Negativicutes</taxon>
        <taxon>Selenomonadales</taxon>
        <taxon>Sporomusaceae</taxon>
        <taxon>Sporomusa</taxon>
    </lineage>
</organism>
<evidence type="ECO:0000313" key="1">
    <source>
        <dbReference type="EMBL" id="SMD09060.1"/>
    </source>
</evidence>
<gene>
    <name evidence="1" type="ORF">SAMN04488500_12437</name>
</gene>